<reference evidence="1" key="1">
    <citation type="submission" date="2023-01" db="EMBL/GenBank/DDBJ databases">
        <title>The diversity of Class Acidimicrobiia in South China Sea sediment environments and the proposal of Iamia marina sp. nov., a novel species of the genus Iamia.</title>
        <authorList>
            <person name="He Y."/>
            <person name="Tian X."/>
        </authorList>
    </citation>
    <scope>NUCLEOTIDE SEQUENCE</scope>
    <source>
        <strain evidence="1">DSM 19957</strain>
    </source>
</reference>
<dbReference type="EMBL" id="CP116942">
    <property type="protein sequence ID" value="WCO67916.1"/>
    <property type="molecule type" value="Genomic_DNA"/>
</dbReference>
<protein>
    <submittedName>
        <fullName evidence="1">Uncharacterized protein</fullName>
    </submittedName>
</protein>
<proteinExistence type="predicted"/>
<keyword evidence="2" id="KW-1185">Reference proteome</keyword>
<gene>
    <name evidence="1" type="ORF">PO878_04155</name>
</gene>
<dbReference type="Proteomes" id="UP001216390">
    <property type="component" value="Chromosome"/>
</dbReference>
<dbReference type="KEGG" id="ima:PO878_04155"/>
<evidence type="ECO:0000313" key="2">
    <source>
        <dbReference type="Proteomes" id="UP001216390"/>
    </source>
</evidence>
<evidence type="ECO:0000313" key="1">
    <source>
        <dbReference type="EMBL" id="WCO67916.1"/>
    </source>
</evidence>
<organism evidence="1 2">
    <name type="scientific">Iamia majanohamensis</name>
    <dbReference type="NCBI Taxonomy" id="467976"/>
    <lineage>
        <taxon>Bacteria</taxon>
        <taxon>Bacillati</taxon>
        <taxon>Actinomycetota</taxon>
        <taxon>Acidimicrobiia</taxon>
        <taxon>Acidimicrobiales</taxon>
        <taxon>Iamiaceae</taxon>
        <taxon>Iamia</taxon>
    </lineage>
</organism>
<name>A0AAE9YHJ9_9ACTN</name>
<dbReference type="RefSeq" id="WP_272737434.1">
    <property type="nucleotide sequence ID" value="NZ_CP116942.1"/>
</dbReference>
<dbReference type="AlphaFoldDB" id="A0AAE9YHJ9"/>
<sequence>MARYFVTGTSPHAKAGTNWHVHREGQAPQVATCHDFHVAERIARLLNEEES</sequence>
<accession>A0AAE9YHJ9</accession>